<dbReference type="PANTHER" id="PTHR30634:SF14">
    <property type="match status" value="1"/>
</dbReference>
<protein>
    <submittedName>
        <fullName evidence="2">Uncharacterized protein</fullName>
    </submittedName>
</protein>
<keyword evidence="3" id="KW-1185">Reference proteome</keyword>
<dbReference type="PANTHER" id="PTHR30634">
    <property type="entry name" value="OUTER MEMBRANE LOLAB LIPOPROTEIN INSERTION APPARATUS"/>
    <property type="match status" value="1"/>
</dbReference>
<feature type="region of interest" description="Disordered" evidence="1">
    <location>
        <begin position="230"/>
        <end position="267"/>
    </location>
</feature>
<dbReference type="Proteomes" id="UP000593765">
    <property type="component" value="Chromosome"/>
</dbReference>
<feature type="compositionally biased region" description="Acidic residues" evidence="1">
    <location>
        <begin position="139"/>
        <end position="156"/>
    </location>
</feature>
<evidence type="ECO:0000313" key="2">
    <source>
        <dbReference type="EMBL" id="QOV87326.1"/>
    </source>
</evidence>
<evidence type="ECO:0000256" key="1">
    <source>
        <dbReference type="SAM" id="MobiDB-lite"/>
    </source>
</evidence>
<accession>A0A7M2WPD7</accession>
<dbReference type="Pfam" id="PF18934">
    <property type="entry name" value="DUF5682"/>
    <property type="match status" value="1"/>
</dbReference>
<dbReference type="EMBL" id="CP063458">
    <property type="protein sequence ID" value="QOV87326.1"/>
    <property type="molecule type" value="Genomic_DNA"/>
</dbReference>
<dbReference type="InterPro" id="IPR050458">
    <property type="entry name" value="LolB"/>
</dbReference>
<dbReference type="InterPro" id="IPR043737">
    <property type="entry name" value="DUF5682"/>
</dbReference>
<organism evidence="2 3">
    <name type="scientific">Humisphaera borealis</name>
    <dbReference type="NCBI Taxonomy" id="2807512"/>
    <lineage>
        <taxon>Bacteria</taxon>
        <taxon>Pseudomonadati</taxon>
        <taxon>Planctomycetota</taxon>
        <taxon>Phycisphaerae</taxon>
        <taxon>Tepidisphaerales</taxon>
        <taxon>Tepidisphaeraceae</taxon>
        <taxon>Humisphaera</taxon>
    </lineage>
</organism>
<feature type="region of interest" description="Disordered" evidence="1">
    <location>
        <begin position="132"/>
        <end position="156"/>
    </location>
</feature>
<dbReference type="KEGG" id="hbs:IPV69_13600"/>
<evidence type="ECO:0000313" key="3">
    <source>
        <dbReference type="Proteomes" id="UP000593765"/>
    </source>
</evidence>
<reference evidence="2 3" key="1">
    <citation type="submission" date="2020-10" db="EMBL/GenBank/DDBJ databases">
        <title>Wide distribution of Phycisphaera-like planctomycetes from WD2101 soil group in peatlands and genome analysis of the first cultivated representative.</title>
        <authorList>
            <person name="Dedysh S.N."/>
            <person name="Beletsky A.V."/>
            <person name="Ivanova A."/>
            <person name="Kulichevskaya I.S."/>
            <person name="Suzina N.E."/>
            <person name="Philippov D.A."/>
            <person name="Rakitin A.L."/>
            <person name="Mardanov A.V."/>
            <person name="Ravin N.V."/>
        </authorList>
    </citation>
    <scope>NUCLEOTIDE SEQUENCE [LARGE SCALE GENOMIC DNA]</scope>
    <source>
        <strain evidence="2 3">M1803</strain>
    </source>
</reference>
<dbReference type="RefSeq" id="WP_206290225.1">
    <property type="nucleotide sequence ID" value="NZ_CP063458.1"/>
</dbReference>
<sequence length="829" mass="90024">MPDNLHILGIRHHGPGSAQSVLRALDELKPDCVLIEGPPDADEMIPFAAREEMHPPVAILVHDVAEPSDAVYYPFAAFSPEWQAIRWALANNVAVRFMDLPQSHRLAIDANRRKALLDQLKAIAEKKAADEAAGKISGDDDVDAAGDDVGDADTDSDEAEDAAAAALLLAGRRIERDPLQRLAEAAGFDDGERWWEHVVEHRREEGVALFAAIRDAMAELRKDRDAATAAVGAHGRVPAAGETASDTDNADAGGDARAPGTPISPRDEDELLREAWMRQTIRDAIKGGAKNIAVVCGAWHAPVLDVEKFTKKADADLLKGLPKTKTAATWIPWTYDRLTFASGYGAGVHSPGWYDHLWRRKDSILEAWMSRVAGLLREKDIDCSSAHVIEAVRLSETLATIRGRPLADLSDIADATRSIFCFDSDVVMRLIDRELLVGHRIGQVPEDTPTVPLQQDLMREQKRLRLKAEALEKELDLDLRGDTDRERSILLHRLRLLGIDWGTPHEHGRGKGTFHELWQLRWQPEYAVKLIEAGTLGTTIEQAAGAAVAKAAADTNDLRSLAARLQDAMLASLGDAATALVKQIENVAAVATDITLLMETLPSLTSLLRYGNVRKTDEGMVREIVDGIVPRITVGLGGAVGSLNDDAAAAMDGHLKSTNAALEQLDAADHTADWQTALNRILGQDTVHGLVRGRAARLLLDGGKLSTDDVGLRLSQTLSRGSDPGQAARWLEGFLSGSGLLLIHDPKLLGLIDAWVRQINPDIFDELLPLLRRTFTTFPAPERRQIGQMIGKGKAASGSSRGVALQGDLNHERAARALPLLLTILKEGV</sequence>
<dbReference type="AlphaFoldDB" id="A0A7M2WPD7"/>
<name>A0A7M2WPD7_9BACT</name>
<proteinExistence type="predicted"/>
<gene>
    <name evidence="2" type="ORF">IPV69_13600</name>
</gene>